<keyword evidence="6" id="KW-1185">Reference proteome</keyword>
<dbReference type="PANTHER" id="PTHR47235:SF1">
    <property type="entry name" value="BLR6548 PROTEIN"/>
    <property type="match status" value="1"/>
</dbReference>
<dbReference type="OrthoDB" id="9791590at2"/>
<sequence length="404" mass="44135">MARMLCCAAAVLGLIAMAAGSASGKEYGPGVSDTEIKIGQTAPLSGPGSAFSVFPKAASAYFRMLNEQGGVNGRKINLIIADDGYSPPKTVDQTRRLVEDENVFAVFMAVGTANSIAVRKYMNLRKVPQLFVTSGASAFGNYKEYPWSIGWGPTFMIEGTAFATYILKHTPNARIALLYQNDDFGKEYLMGLQKGLGDRAGSMIIKTQSYELTDPTIDSQIIALKASGADTLVLATTPKFGAQAIRQVSDIGWKPATYMSYASASVTQVMQPAGVERGIGVVSSVFHKDPSDPLWHDDKGYKDWIAFMDKYYPEGSKVDVLNVVGYNMAMTLVQVLRQCGDILTRENVMREAARLDVQLPMVVDGIRVRTSPTNFYPIRSLRLARFDGKSFRLFGEMVSVPEDK</sequence>
<dbReference type="PANTHER" id="PTHR47235">
    <property type="entry name" value="BLR6548 PROTEIN"/>
    <property type="match status" value="1"/>
</dbReference>
<feature type="domain" description="Leucine-binding protein" evidence="4">
    <location>
        <begin position="35"/>
        <end position="387"/>
    </location>
</feature>
<comment type="caution">
    <text evidence="5">The sequence shown here is derived from an EMBL/GenBank/DDBJ whole genome shotgun (WGS) entry which is preliminary data.</text>
</comment>
<gene>
    <name evidence="5" type="ORF">FHP25_31995</name>
</gene>
<dbReference type="Proteomes" id="UP000321638">
    <property type="component" value="Unassembled WGS sequence"/>
</dbReference>
<protein>
    <submittedName>
        <fullName evidence="5">ABC transporter substrate-binding protein</fullName>
    </submittedName>
</protein>
<evidence type="ECO:0000313" key="6">
    <source>
        <dbReference type="Proteomes" id="UP000321638"/>
    </source>
</evidence>
<feature type="signal peptide" evidence="3">
    <location>
        <begin position="1"/>
        <end position="24"/>
    </location>
</feature>
<evidence type="ECO:0000256" key="3">
    <source>
        <dbReference type="SAM" id="SignalP"/>
    </source>
</evidence>
<dbReference type="CDD" id="cd06343">
    <property type="entry name" value="PBP1_ABC_ligand_binding-like"/>
    <property type="match status" value="1"/>
</dbReference>
<evidence type="ECO:0000256" key="1">
    <source>
        <dbReference type="ARBA" id="ARBA00010062"/>
    </source>
</evidence>
<evidence type="ECO:0000256" key="2">
    <source>
        <dbReference type="ARBA" id="ARBA00022729"/>
    </source>
</evidence>
<evidence type="ECO:0000313" key="5">
    <source>
        <dbReference type="EMBL" id="TXL70966.1"/>
    </source>
</evidence>
<dbReference type="InterPro" id="IPR028081">
    <property type="entry name" value="Leu-bd"/>
</dbReference>
<dbReference type="SUPFAM" id="SSF53822">
    <property type="entry name" value="Periplasmic binding protein-like I"/>
    <property type="match status" value="1"/>
</dbReference>
<evidence type="ECO:0000259" key="4">
    <source>
        <dbReference type="Pfam" id="PF13458"/>
    </source>
</evidence>
<organism evidence="5 6">
    <name type="scientific">Vineibacter terrae</name>
    <dbReference type="NCBI Taxonomy" id="2586908"/>
    <lineage>
        <taxon>Bacteria</taxon>
        <taxon>Pseudomonadati</taxon>
        <taxon>Pseudomonadota</taxon>
        <taxon>Alphaproteobacteria</taxon>
        <taxon>Hyphomicrobiales</taxon>
        <taxon>Vineibacter</taxon>
    </lineage>
</organism>
<dbReference type="Pfam" id="PF13458">
    <property type="entry name" value="Peripla_BP_6"/>
    <property type="match status" value="1"/>
</dbReference>
<dbReference type="EMBL" id="VDUZ01000050">
    <property type="protein sequence ID" value="TXL70966.1"/>
    <property type="molecule type" value="Genomic_DNA"/>
</dbReference>
<dbReference type="AlphaFoldDB" id="A0A5C8PB05"/>
<accession>A0A5C8PB05</accession>
<comment type="similarity">
    <text evidence="1">Belongs to the leucine-binding protein family.</text>
</comment>
<dbReference type="InterPro" id="IPR028082">
    <property type="entry name" value="Peripla_BP_I"/>
</dbReference>
<proteinExistence type="inferred from homology"/>
<feature type="chain" id="PRO_5023070417" evidence="3">
    <location>
        <begin position="25"/>
        <end position="404"/>
    </location>
</feature>
<dbReference type="RefSeq" id="WP_147851073.1">
    <property type="nucleotide sequence ID" value="NZ_VDUZ01000050.1"/>
</dbReference>
<keyword evidence="2 3" id="KW-0732">Signal</keyword>
<reference evidence="5 6" key="1">
    <citation type="submission" date="2019-06" db="EMBL/GenBank/DDBJ databases">
        <title>New taxonomy in bacterial strain CC-CFT640, isolated from vineyard.</title>
        <authorList>
            <person name="Lin S.-Y."/>
            <person name="Tsai C.-F."/>
            <person name="Young C.-C."/>
        </authorList>
    </citation>
    <scope>NUCLEOTIDE SEQUENCE [LARGE SCALE GENOMIC DNA]</scope>
    <source>
        <strain evidence="5 6">CC-CFT640</strain>
    </source>
</reference>
<dbReference type="Gene3D" id="3.40.50.2300">
    <property type="match status" value="2"/>
</dbReference>
<name>A0A5C8PB05_9HYPH</name>